<gene>
    <name evidence="3" type="ORF">DFR76_103568</name>
</gene>
<sequence length="497" mass="54669">MTGIISWNGTEPENPLVPGDATERDSVKIVNALFTGLVEYDPRTAEPRRAVARSIDSADSRVYTITLNPGWTFHDGTPVTAASFVDAWNYTAYGPNKLQGASYLSHIDGYEATQSGATDKLSGLRVIDDATFEVTLSAPFSAFVTQLGYAAFFPLPQSFFADRAAFEAHPIGNGPFAFESHVPQQHIVLKRYDAYVGARTPRVAGVEFRFYKMLEDAYADVVANKLDYLDFVPADALDGGRYKQELAGRYVSQPYMGVQSISFPLYDSRFADPRLRQALSMAIDRQYVIDKAFDGDKMLPDGLVPPIVPGYGGDAAGELCTYNPARAKELFDASGFEGPIELASNDDSANQVWIDAACETITAALGVEAKYAPIPTFGQFRKLINEQKMTTVFRSGWVADYPSIENFLNPIFRTGAAVNGSGYSSPEVDDLLARADAAPSEQEGWALYQEAEKRILQDMPAIPLWYQKVESGWSTRTKNVTVTQLLQLDLFDVTVED</sequence>
<dbReference type="Pfam" id="PF00496">
    <property type="entry name" value="SBP_bac_5"/>
    <property type="match status" value="1"/>
</dbReference>
<evidence type="ECO:0000313" key="3">
    <source>
        <dbReference type="EMBL" id="RDI67497.1"/>
    </source>
</evidence>
<dbReference type="AlphaFoldDB" id="A0A370I9W1"/>
<dbReference type="Gene3D" id="3.10.105.10">
    <property type="entry name" value="Dipeptide-binding Protein, Domain 3"/>
    <property type="match status" value="1"/>
</dbReference>
<dbReference type="InterPro" id="IPR039424">
    <property type="entry name" value="SBP_5"/>
</dbReference>
<dbReference type="InterPro" id="IPR000914">
    <property type="entry name" value="SBP_5_dom"/>
</dbReference>
<reference evidence="3 4" key="1">
    <citation type="submission" date="2018-07" db="EMBL/GenBank/DDBJ databases">
        <title>Genomic Encyclopedia of Type Strains, Phase IV (KMG-IV): sequencing the most valuable type-strain genomes for metagenomic binning, comparative biology and taxonomic classification.</title>
        <authorList>
            <person name="Goeker M."/>
        </authorList>
    </citation>
    <scope>NUCLEOTIDE SEQUENCE [LARGE SCALE GENOMIC DNA]</scope>
    <source>
        <strain evidence="3 4">DSM 44290</strain>
    </source>
</reference>
<name>A0A370I9W1_9NOCA</name>
<feature type="compositionally biased region" description="Polar residues" evidence="1">
    <location>
        <begin position="1"/>
        <end position="11"/>
    </location>
</feature>
<dbReference type="GO" id="GO:0015833">
    <property type="term" value="P:peptide transport"/>
    <property type="evidence" value="ECO:0007669"/>
    <property type="project" value="TreeGrafter"/>
</dbReference>
<dbReference type="Gene3D" id="3.90.76.10">
    <property type="entry name" value="Dipeptide-binding Protein, Domain 1"/>
    <property type="match status" value="1"/>
</dbReference>
<dbReference type="PANTHER" id="PTHR30290">
    <property type="entry name" value="PERIPLASMIC BINDING COMPONENT OF ABC TRANSPORTER"/>
    <property type="match status" value="1"/>
</dbReference>
<dbReference type="GO" id="GO:0042597">
    <property type="term" value="C:periplasmic space"/>
    <property type="evidence" value="ECO:0007669"/>
    <property type="project" value="UniProtKB-ARBA"/>
</dbReference>
<dbReference type="EMBL" id="QQBC01000003">
    <property type="protein sequence ID" value="RDI67497.1"/>
    <property type="molecule type" value="Genomic_DNA"/>
</dbReference>
<comment type="caution">
    <text evidence="3">The sequence shown here is derived from an EMBL/GenBank/DDBJ whole genome shotgun (WGS) entry which is preliminary data.</text>
</comment>
<feature type="domain" description="Solute-binding protein family 5" evidence="2">
    <location>
        <begin position="48"/>
        <end position="416"/>
    </location>
</feature>
<feature type="region of interest" description="Disordered" evidence="1">
    <location>
        <begin position="1"/>
        <end position="21"/>
    </location>
</feature>
<evidence type="ECO:0000313" key="4">
    <source>
        <dbReference type="Proteomes" id="UP000254869"/>
    </source>
</evidence>
<dbReference type="SUPFAM" id="SSF53850">
    <property type="entry name" value="Periplasmic binding protein-like II"/>
    <property type="match status" value="1"/>
</dbReference>
<evidence type="ECO:0000256" key="1">
    <source>
        <dbReference type="SAM" id="MobiDB-lite"/>
    </source>
</evidence>
<dbReference type="GO" id="GO:1904680">
    <property type="term" value="F:peptide transmembrane transporter activity"/>
    <property type="evidence" value="ECO:0007669"/>
    <property type="project" value="TreeGrafter"/>
</dbReference>
<dbReference type="Proteomes" id="UP000254869">
    <property type="component" value="Unassembled WGS sequence"/>
</dbReference>
<accession>A0A370I9W1</accession>
<proteinExistence type="predicted"/>
<dbReference type="Gene3D" id="3.40.190.10">
    <property type="entry name" value="Periplasmic binding protein-like II"/>
    <property type="match status" value="1"/>
</dbReference>
<keyword evidence="4" id="KW-1185">Reference proteome</keyword>
<dbReference type="STRING" id="1210086.GCA_001613105_05722"/>
<evidence type="ECO:0000259" key="2">
    <source>
        <dbReference type="Pfam" id="PF00496"/>
    </source>
</evidence>
<dbReference type="PANTHER" id="PTHR30290:SF83">
    <property type="entry name" value="ABC TRANSPORTER SUBSTRATE-BINDING PROTEIN"/>
    <property type="match status" value="1"/>
</dbReference>
<dbReference type="GO" id="GO:0043190">
    <property type="term" value="C:ATP-binding cassette (ABC) transporter complex"/>
    <property type="evidence" value="ECO:0007669"/>
    <property type="project" value="InterPro"/>
</dbReference>
<dbReference type="CDD" id="cd00995">
    <property type="entry name" value="PBP2_NikA_DppA_OppA_like"/>
    <property type="match status" value="1"/>
</dbReference>
<organism evidence="3 4">
    <name type="scientific">Nocardia pseudobrasiliensis</name>
    <dbReference type="NCBI Taxonomy" id="45979"/>
    <lineage>
        <taxon>Bacteria</taxon>
        <taxon>Bacillati</taxon>
        <taxon>Actinomycetota</taxon>
        <taxon>Actinomycetes</taxon>
        <taxon>Mycobacteriales</taxon>
        <taxon>Nocardiaceae</taxon>
        <taxon>Nocardia</taxon>
    </lineage>
</organism>
<dbReference type="RefSeq" id="WP_068004145.1">
    <property type="nucleotide sequence ID" value="NZ_QQBC01000003.1"/>
</dbReference>
<dbReference type="InterPro" id="IPR030678">
    <property type="entry name" value="Peptide/Ni-bd"/>
</dbReference>
<protein>
    <submittedName>
        <fullName evidence="3">Oligopeptide transport system substrate-binding protein</fullName>
    </submittedName>
</protein>
<dbReference type="PIRSF" id="PIRSF002741">
    <property type="entry name" value="MppA"/>
    <property type="match status" value="1"/>
</dbReference>